<comment type="caution">
    <text evidence="2">The sequence shown here is derived from an EMBL/GenBank/DDBJ whole genome shotgun (WGS) entry which is preliminary data.</text>
</comment>
<keyword evidence="3" id="KW-1185">Reference proteome</keyword>
<organism evidence="2 3">
    <name type="scientific">Desmonostoc muscorum LEGE 12446</name>
    <dbReference type="NCBI Taxonomy" id="1828758"/>
    <lineage>
        <taxon>Bacteria</taxon>
        <taxon>Bacillati</taxon>
        <taxon>Cyanobacteriota</taxon>
        <taxon>Cyanophyceae</taxon>
        <taxon>Nostocales</taxon>
        <taxon>Nostocaceae</taxon>
        <taxon>Desmonostoc</taxon>
    </lineage>
</organism>
<name>A0A8J7A4P5_DESMC</name>
<dbReference type="EMBL" id="JADEXS010000015">
    <property type="protein sequence ID" value="MBE9021307.1"/>
    <property type="molecule type" value="Genomic_DNA"/>
</dbReference>
<dbReference type="Pfam" id="PF18476">
    <property type="entry name" value="PIN_8"/>
    <property type="match status" value="1"/>
</dbReference>
<evidence type="ECO:0000259" key="1">
    <source>
        <dbReference type="Pfam" id="PF18476"/>
    </source>
</evidence>
<dbReference type="Proteomes" id="UP000622533">
    <property type="component" value="Unassembled WGS sequence"/>
</dbReference>
<protein>
    <recommendedName>
        <fullName evidence="1">PIN like domain-containing protein</fullName>
    </recommendedName>
</protein>
<dbReference type="SUPFAM" id="SSF88723">
    <property type="entry name" value="PIN domain-like"/>
    <property type="match status" value="1"/>
</dbReference>
<accession>A0A8J7A4P5</accession>
<dbReference type="InterPro" id="IPR041578">
    <property type="entry name" value="PIN_8"/>
</dbReference>
<feature type="domain" description="PIN like" evidence="1">
    <location>
        <begin position="25"/>
        <end position="269"/>
    </location>
</feature>
<evidence type="ECO:0000313" key="3">
    <source>
        <dbReference type="Proteomes" id="UP000622533"/>
    </source>
</evidence>
<sequence>MRELFPDYYYPTEEEFKTAWEKATFVLDTSVLLDLYRYPEELREQLINIFEKIADRLWIPYQVALEFQRRRMTTISDQKLTFNKVENIIQKGIDEIQKIQKGINKQLNDFQLEKRHSTISVNEFLKKMAESIQLIEQDSQEFLSELKQKKDKQLSVTTNPDPIRNKIDELIRNKIGNPPSDQETIDKIYDECRHRIEHSIPPGLIDYNEKQGDDETFTYQDIKYNRKYGDIVIWLNIIEKVKEKGYVIFITSEKKDDWWWSFKQSSEPPQKMGLRRELLEEIKVKTNDGFFWAYQTERFMKYADEYLNVDVEQKLIDQIYDISSVGQNLSDNLSYEDIDIQVITSEDLSNTIKCDFLQVFSQSNQQQYDAYAEISFWEINGWRVNGVRVDPSTYKSLTHPALGTWNIISWQENEPYGLYKGEIRANNPVCMRCFLVKKSK</sequence>
<dbReference type="InterPro" id="IPR029060">
    <property type="entry name" value="PIN-like_dom_sf"/>
</dbReference>
<dbReference type="AlphaFoldDB" id="A0A8J7A4P5"/>
<reference evidence="2" key="1">
    <citation type="submission" date="2020-10" db="EMBL/GenBank/DDBJ databases">
        <authorList>
            <person name="Castelo-Branco R."/>
            <person name="Eusebio N."/>
            <person name="Adriana R."/>
            <person name="Vieira A."/>
            <person name="Brugerolle De Fraissinette N."/>
            <person name="Rezende De Castro R."/>
            <person name="Schneider M.P."/>
            <person name="Vasconcelos V."/>
            <person name="Leao P.N."/>
        </authorList>
    </citation>
    <scope>NUCLEOTIDE SEQUENCE</scope>
    <source>
        <strain evidence="2">LEGE 12446</strain>
    </source>
</reference>
<gene>
    <name evidence="2" type="ORF">IQ276_02160</name>
</gene>
<proteinExistence type="predicted"/>
<evidence type="ECO:0000313" key="2">
    <source>
        <dbReference type="EMBL" id="MBE9021307.1"/>
    </source>
</evidence>
<dbReference type="RefSeq" id="WP_193913327.1">
    <property type="nucleotide sequence ID" value="NZ_JADEXS020000005.1"/>
</dbReference>